<feature type="domain" description="Beta-lactamase-related" evidence="3">
    <location>
        <begin position="32"/>
        <end position="353"/>
    </location>
</feature>
<dbReference type="InterPro" id="IPR001466">
    <property type="entry name" value="Beta-lactam-related"/>
</dbReference>
<dbReference type="Pfam" id="PF11954">
    <property type="entry name" value="DUF3471"/>
    <property type="match status" value="1"/>
</dbReference>
<evidence type="ECO:0008006" key="7">
    <source>
        <dbReference type="Google" id="ProtNLM"/>
    </source>
</evidence>
<dbReference type="InterPro" id="IPR021860">
    <property type="entry name" value="Peptidase_S12_Pab87-rel_C"/>
</dbReference>
<reference evidence="5 6" key="1">
    <citation type="submission" date="2014-11" db="EMBL/GenBank/DDBJ databases">
        <title>Genome sequence of Flavihumibacter solisilvae 3-3.</title>
        <authorList>
            <person name="Zhou G."/>
            <person name="Li M."/>
            <person name="Wang G."/>
        </authorList>
    </citation>
    <scope>NUCLEOTIDE SEQUENCE [LARGE SCALE GENOMIC DNA]</scope>
    <source>
        <strain evidence="5 6">3-3</strain>
    </source>
</reference>
<dbReference type="Proteomes" id="UP000031408">
    <property type="component" value="Unassembled WGS sequence"/>
</dbReference>
<name>A0A0C1L0V9_9BACT</name>
<dbReference type="Gene3D" id="3.40.710.10">
    <property type="entry name" value="DD-peptidase/beta-lactamase superfamily"/>
    <property type="match status" value="1"/>
</dbReference>
<evidence type="ECO:0000313" key="6">
    <source>
        <dbReference type="Proteomes" id="UP000031408"/>
    </source>
</evidence>
<feature type="domain" description="Peptidase S12 Pab87-related C-terminal" evidence="4">
    <location>
        <begin position="403"/>
        <end position="503"/>
    </location>
</feature>
<evidence type="ECO:0000259" key="4">
    <source>
        <dbReference type="Pfam" id="PF11954"/>
    </source>
</evidence>
<dbReference type="AlphaFoldDB" id="A0A0C1L0V9"/>
<feature type="chain" id="PRO_5002152888" description="Beta-lactamase" evidence="2">
    <location>
        <begin position="19"/>
        <end position="598"/>
    </location>
</feature>
<feature type="signal peptide" evidence="2">
    <location>
        <begin position="1"/>
        <end position="18"/>
    </location>
</feature>
<dbReference type="Pfam" id="PF00144">
    <property type="entry name" value="Beta-lactamase"/>
    <property type="match status" value="1"/>
</dbReference>
<evidence type="ECO:0000259" key="3">
    <source>
        <dbReference type="Pfam" id="PF00144"/>
    </source>
</evidence>
<dbReference type="RefSeq" id="WP_039142511.1">
    <property type="nucleotide sequence ID" value="NZ_JSVC01000021.1"/>
</dbReference>
<comment type="caution">
    <text evidence="5">The sequence shown here is derived from an EMBL/GenBank/DDBJ whole genome shotgun (WGS) entry which is preliminary data.</text>
</comment>
<dbReference type="OrthoDB" id="1522765at2"/>
<dbReference type="Gene3D" id="2.40.128.600">
    <property type="match status" value="1"/>
</dbReference>
<protein>
    <recommendedName>
        <fullName evidence="7">Beta-lactamase</fullName>
    </recommendedName>
</protein>
<dbReference type="EMBL" id="JSVC01000021">
    <property type="protein sequence ID" value="KIC93241.1"/>
    <property type="molecule type" value="Genomic_DNA"/>
</dbReference>
<feature type="region of interest" description="Disordered" evidence="1">
    <location>
        <begin position="385"/>
        <end position="415"/>
    </location>
</feature>
<dbReference type="PANTHER" id="PTHR46825:SF15">
    <property type="entry name" value="BETA-LACTAMASE-RELATED DOMAIN-CONTAINING PROTEIN"/>
    <property type="match status" value="1"/>
</dbReference>
<dbReference type="STRING" id="1349421.OI18_18485"/>
<dbReference type="PANTHER" id="PTHR46825">
    <property type="entry name" value="D-ALANYL-D-ALANINE-CARBOXYPEPTIDASE/ENDOPEPTIDASE AMPH"/>
    <property type="match status" value="1"/>
</dbReference>
<evidence type="ECO:0000256" key="2">
    <source>
        <dbReference type="SAM" id="SignalP"/>
    </source>
</evidence>
<dbReference type="InterPro" id="IPR012338">
    <property type="entry name" value="Beta-lactam/transpept-like"/>
</dbReference>
<accession>A0A0C1L0V9</accession>
<organism evidence="5 6">
    <name type="scientific">Flavihumibacter solisilvae</name>
    <dbReference type="NCBI Taxonomy" id="1349421"/>
    <lineage>
        <taxon>Bacteria</taxon>
        <taxon>Pseudomonadati</taxon>
        <taxon>Bacteroidota</taxon>
        <taxon>Chitinophagia</taxon>
        <taxon>Chitinophagales</taxon>
        <taxon>Chitinophagaceae</taxon>
        <taxon>Flavihumibacter</taxon>
    </lineage>
</organism>
<keyword evidence="6" id="KW-1185">Reference proteome</keyword>
<proteinExistence type="predicted"/>
<sequence>MKLLLSMPAVLLACSMQAQPKADQRLKGLDTFVNKVLKDWHTPGVSIAVVEKNRVVFTGGFGYRNYEQNLPVTSRTLFAIGSCTKAFTASMVGMLESEGLIDIDKPVRNYLPSLKFYNDDLNAHVTTRDMMCHRTGLPRHDIAWYGSSATRKELLERIQFLEPNRQLREVFQYNNFMFMAQGVLIEQLTGKSWEENLRQRILTPLGMNTTNMSVTEMEKSPDHSLAYAIKKDSIITAIPFRNLDAIGPAGAINSCADDMSKWLITWINGGSFHGKEIIPASFVTQATSQQMAVPGAPPSKENPDLHLGVSGLGWFLSSYRGHLRTEHGGGIDGFISTTCYFPTDSIGIFVVSSNGTVTNIVRNFIADRMLRLPYRNWNGMQKEQFAKGKAGNGKRVNTDSLTKKPGTKPLHNKEEYAGNYSHPGYGTARVFWDRDTLWLDYNSGKKINNYLQHYHYDVFRHLTIDEGEEDMNATKIRFVTGEGGDIEAFEVSMEQGVKDILFKKELVIKTVSRLQLEKFTGEYELQSVVLKVSLKGEKTLTLFVPGQPEYELVPQGENQFGLKGLQGFIIKFEVDNTGQVTALTSIQPNGIFTAVRKK</sequence>
<keyword evidence="2" id="KW-0732">Signal</keyword>
<dbReference type="InterPro" id="IPR050491">
    <property type="entry name" value="AmpC-like"/>
</dbReference>
<evidence type="ECO:0000256" key="1">
    <source>
        <dbReference type="SAM" id="MobiDB-lite"/>
    </source>
</evidence>
<evidence type="ECO:0000313" key="5">
    <source>
        <dbReference type="EMBL" id="KIC93241.1"/>
    </source>
</evidence>
<dbReference type="SUPFAM" id="SSF56601">
    <property type="entry name" value="beta-lactamase/transpeptidase-like"/>
    <property type="match status" value="1"/>
</dbReference>
<gene>
    <name evidence="5" type="ORF">OI18_18485</name>
</gene>